<sequence length="179" mass="19942">MSFERPVRCEELLNYRIARLLSVSGALLIRLCEGRFGISRREWRLIAMLADYGTLSPSELARCAHTDRPLVSRAINALVDKGLLARGGGDGDRRRSAVSLTDKGWALHAELFPLTSDINTRILTTLEPDEIDALDRALGRLTSAAEQLNQTYPLKEKADRRGGGSRQRASTRPDLLDVW</sequence>
<dbReference type="OrthoDB" id="8654642at2"/>
<feature type="region of interest" description="Disordered" evidence="1">
    <location>
        <begin position="154"/>
        <end position="179"/>
    </location>
</feature>
<dbReference type="SUPFAM" id="SSF46785">
    <property type="entry name" value="Winged helix' DNA-binding domain"/>
    <property type="match status" value="1"/>
</dbReference>
<name>A0A3P4B0P3_9BURK</name>
<gene>
    <name evidence="3" type="primary">slyA_2</name>
    <name evidence="3" type="ORF">PIGHUM_00753</name>
</gene>
<dbReference type="Pfam" id="PF12802">
    <property type="entry name" value="MarR_2"/>
    <property type="match status" value="1"/>
</dbReference>
<evidence type="ECO:0000259" key="2">
    <source>
        <dbReference type="PROSITE" id="PS50995"/>
    </source>
</evidence>
<dbReference type="GO" id="GO:0006950">
    <property type="term" value="P:response to stress"/>
    <property type="evidence" value="ECO:0007669"/>
    <property type="project" value="TreeGrafter"/>
</dbReference>
<dbReference type="InterPro" id="IPR036388">
    <property type="entry name" value="WH-like_DNA-bd_sf"/>
</dbReference>
<dbReference type="SMART" id="SM00347">
    <property type="entry name" value="HTH_MARR"/>
    <property type="match status" value="1"/>
</dbReference>
<proteinExistence type="predicted"/>
<protein>
    <submittedName>
        <fullName evidence="3">Transcriptional regulator SlyA</fullName>
    </submittedName>
</protein>
<dbReference type="AlphaFoldDB" id="A0A3P4B0P3"/>
<dbReference type="PANTHER" id="PTHR33164:SF57">
    <property type="entry name" value="MARR-FAMILY TRANSCRIPTIONAL REGULATOR"/>
    <property type="match status" value="1"/>
</dbReference>
<accession>A0A3P4B0P3</accession>
<dbReference type="PANTHER" id="PTHR33164">
    <property type="entry name" value="TRANSCRIPTIONAL REGULATOR, MARR FAMILY"/>
    <property type="match status" value="1"/>
</dbReference>
<dbReference type="InterPro" id="IPR000835">
    <property type="entry name" value="HTH_MarR-typ"/>
</dbReference>
<keyword evidence="4" id="KW-1185">Reference proteome</keyword>
<dbReference type="Proteomes" id="UP000277294">
    <property type="component" value="Unassembled WGS sequence"/>
</dbReference>
<dbReference type="EMBL" id="UWPJ01000008">
    <property type="protein sequence ID" value="VCU68695.1"/>
    <property type="molecule type" value="Genomic_DNA"/>
</dbReference>
<dbReference type="InterPro" id="IPR039422">
    <property type="entry name" value="MarR/SlyA-like"/>
</dbReference>
<evidence type="ECO:0000256" key="1">
    <source>
        <dbReference type="SAM" id="MobiDB-lite"/>
    </source>
</evidence>
<evidence type="ECO:0000313" key="4">
    <source>
        <dbReference type="Proteomes" id="UP000277294"/>
    </source>
</evidence>
<dbReference type="Gene3D" id="1.10.10.10">
    <property type="entry name" value="Winged helix-like DNA-binding domain superfamily/Winged helix DNA-binding domain"/>
    <property type="match status" value="1"/>
</dbReference>
<dbReference type="PRINTS" id="PR00598">
    <property type="entry name" value="HTHMARR"/>
</dbReference>
<dbReference type="RefSeq" id="WP_124077929.1">
    <property type="nucleotide sequence ID" value="NZ_UWPJ01000008.1"/>
</dbReference>
<feature type="domain" description="HTH marR-type" evidence="2">
    <location>
        <begin position="10"/>
        <end position="143"/>
    </location>
</feature>
<dbReference type="GO" id="GO:0003700">
    <property type="term" value="F:DNA-binding transcription factor activity"/>
    <property type="evidence" value="ECO:0007669"/>
    <property type="project" value="InterPro"/>
</dbReference>
<organism evidence="3 4">
    <name type="scientific">Pigmentiphaga humi</name>
    <dbReference type="NCBI Taxonomy" id="2478468"/>
    <lineage>
        <taxon>Bacteria</taxon>
        <taxon>Pseudomonadati</taxon>
        <taxon>Pseudomonadota</taxon>
        <taxon>Betaproteobacteria</taxon>
        <taxon>Burkholderiales</taxon>
        <taxon>Alcaligenaceae</taxon>
        <taxon>Pigmentiphaga</taxon>
    </lineage>
</organism>
<reference evidence="3 4" key="1">
    <citation type="submission" date="2018-10" db="EMBL/GenBank/DDBJ databases">
        <authorList>
            <person name="Criscuolo A."/>
        </authorList>
    </citation>
    <scope>NUCLEOTIDE SEQUENCE [LARGE SCALE GENOMIC DNA]</scope>
    <source>
        <strain evidence="3">DnA1</strain>
    </source>
</reference>
<dbReference type="PROSITE" id="PS50995">
    <property type="entry name" value="HTH_MARR_2"/>
    <property type="match status" value="1"/>
</dbReference>
<dbReference type="InterPro" id="IPR036390">
    <property type="entry name" value="WH_DNA-bd_sf"/>
</dbReference>
<evidence type="ECO:0000313" key="3">
    <source>
        <dbReference type="EMBL" id="VCU68695.1"/>
    </source>
</evidence>